<sequence length="73" mass="8345">SSSSLSQEQELEKYLSGKRLDLKKYFVFNSGEEVKVGAIKLEHNWIEKKVNNARALTPLLSEHLTKLLGEKKD</sequence>
<dbReference type="EMBL" id="CAJVPL010001644">
    <property type="protein sequence ID" value="CAG8581064.1"/>
    <property type="molecule type" value="Genomic_DNA"/>
</dbReference>
<reference evidence="1" key="1">
    <citation type="submission" date="2021-06" db="EMBL/GenBank/DDBJ databases">
        <authorList>
            <person name="Kallberg Y."/>
            <person name="Tangrot J."/>
            <person name="Rosling A."/>
        </authorList>
    </citation>
    <scope>NUCLEOTIDE SEQUENCE</scope>
    <source>
        <strain evidence="1">MT106</strain>
    </source>
</reference>
<protein>
    <submittedName>
        <fullName evidence="1">5072_t:CDS:1</fullName>
    </submittedName>
</protein>
<accession>A0A9N9G2Y9</accession>
<evidence type="ECO:0000313" key="1">
    <source>
        <dbReference type="EMBL" id="CAG8581064.1"/>
    </source>
</evidence>
<name>A0A9N9G2Y9_9GLOM</name>
<keyword evidence="2" id="KW-1185">Reference proteome</keyword>
<dbReference type="Proteomes" id="UP000789831">
    <property type="component" value="Unassembled WGS sequence"/>
</dbReference>
<gene>
    <name evidence="1" type="ORF">AGERDE_LOCUS8123</name>
</gene>
<comment type="caution">
    <text evidence="1">The sequence shown here is derived from an EMBL/GenBank/DDBJ whole genome shotgun (WGS) entry which is preliminary data.</text>
</comment>
<organism evidence="1 2">
    <name type="scientific">Ambispora gerdemannii</name>
    <dbReference type="NCBI Taxonomy" id="144530"/>
    <lineage>
        <taxon>Eukaryota</taxon>
        <taxon>Fungi</taxon>
        <taxon>Fungi incertae sedis</taxon>
        <taxon>Mucoromycota</taxon>
        <taxon>Glomeromycotina</taxon>
        <taxon>Glomeromycetes</taxon>
        <taxon>Archaeosporales</taxon>
        <taxon>Ambisporaceae</taxon>
        <taxon>Ambispora</taxon>
    </lineage>
</organism>
<evidence type="ECO:0000313" key="2">
    <source>
        <dbReference type="Proteomes" id="UP000789831"/>
    </source>
</evidence>
<proteinExistence type="predicted"/>
<feature type="non-terminal residue" evidence="1">
    <location>
        <position position="1"/>
    </location>
</feature>
<dbReference type="AlphaFoldDB" id="A0A9N9G2Y9"/>